<feature type="transmembrane region" description="Helical" evidence="7">
    <location>
        <begin position="75"/>
        <end position="94"/>
    </location>
</feature>
<name>A0A084J9I9_9CLOT</name>
<evidence type="ECO:0000256" key="1">
    <source>
        <dbReference type="ARBA" id="ARBA00004651"/>
    </source>
</evidence>
<feature type="transmembrane region" description="Helical" evidence="7">
    <location>
        <begin position="12"/>
        <end position="32"/>
    </location>
</feature>
<proteinExistence type="predicted"/>
<comment type="caution">
    <text evidence="9">The sequence shown here is derived from an EMBL/GenBank/DDBJ whole genome shotgun (WGS) entry which is preliminary data.</text>
</comment>
<dbReference type="InterPro" id="IPR011701">
    <property type="entry name" value="MFS"/>
</dbReference>
<evidence type="ECO:0000256" key="5">
    <source>
        <dbReference type="ARBA" id="ARBA00022989"/>
    </source>
</evidence>
<evidence type="ECO:0000256" key="2">
    <source>
        <dbReference type="ARBA" id="ARBA00022448"/>
    </source>
</evidence>
<dbReference type="STRING" id="318464.IO99_13165"/>
<dbReference type="SUPFAM" id="SSF103473">
    <property type="entry name" value="MFS general substrate transporter"/>
    <property type="match status" value="1"/>
</dbReference>
<sequence length="412" mass="43839">MEQTKLFNRNFTLVVIGQIISMFGNAILRFALPLYLLRETGSASLFGIVTASSFLPMIFLSFLGGILADRVNKRNIMVALDFLTAIIVFLFFMALGKLPIVPLFIAVLMLLYGISGTYQPTVQASIPLLVSGDKILSAGAVVNQVGALAGLLGPIIGGMLFGAFGIVPILLISIACFAASAIMEIFIHIPFEKRNNAMKISAIIKSDFLDSTNYMKKEKPVLINIIGLATIFNLVLSSMLIVGMPILIIGTLKMSDELLGFSQGAMALGGLCGGILTAVFSKKLKLTSSHILMFLCSLSVGVMAIPLLLGMANMVSYVVITATSFVIMALATMFSVQMIAAVQSETPPELVGKVIAVMISLSMCAQPIGQAIYGVAFDQFSNHTGIILLVVAILSAAISLTSKDIFKNMDAS</sequence>
<dbReference type="Proteomes" id="UP000028542">
    <property type="component" value="Unassembled WGS sequence"/>
</dbReference>
<keyword evidence="10" id="KW-1185">Reference proteome</keyword>
<gene>
    <name evidence="9" type="ORF">IO99_13165</name>
</gene>
<organism evidence="9 10">
    <name type="scientific">Clostridium sulfidigenes</name>
    <dbReference type="NCBI Taxonomy" id="318464"/>
    <lineage>
        <taxon>Bacteria</taxon>
        <taxon>Bacillati</taxon>
        <taxon>Bacillota</taxon>
        <taxon>Clostridia</taxon>
        <taxon>Eubacteriales</taxon>
        <taxon>Clostridiaceae</taxon>
        <taxon>Clostridium</taxon>
    </lineage>
</organism>
<dbReference type="PROSITE" id="PS50850">
    <property type="entry name" value="MFS"/>
    <property type="match status" value="1"/>
</dbReference>
<keyword evidence="3" id="KW-1003">Cell membrane</keyword>
<dbReference type="GO" id="GO:0022857">
    <property type="term" value="F:transmembrane transporter activity"/>
    <property type="evidence" value="ECO:0007669"/>
    <property type="project" value="InterPro"/>
</dbReference>
<accession>A0A084J9I9</accession>
<dbReference type="InterPro" id="IPR020846">
    <property type="entry name" value="MFS_dom"/>
</dbReference>
<evidence type="ECO:0000256" key="7">
    <source>
        <dbReference type="SAM" id="Phobius"/>
    </source>
</evidence>
<keyword evidence="2" id="KW-0813">Transport</keyword>
<keyword evidence="4 7" id="KW-0812">Transmembrane</keyword>
<feature type="transmembrane region" description="Helical" evidence="7">
    <location>
        <begin position="44"/>
        <end position="68"/>
    </location>
</feature>
<dbReference type="eggNOG" id="COG2271">
    <property type="taxonomic scope" value="Bacteria"/>
</dbReference>
<dbReference type="GO" id="GO:0005886">
    <property type="term" value="C:plasma membrane"/>
    <property type="evidence" value="ECO:0007669"/>
    <property type="project" value="UniProtKB-SubCell"/>
</dbReference>
<protein>
    <submittedName>
        <fullName evidence="9">Permease</fullName>
    </submittedName>
</protein>
<dbReference type="PANTHER" id="PTHR43266:SF9">
    <property type="entry name" value="PERMEASE, MAJOR FACILITATOR SUPERFAMILY-RELATED"/>
    <property type="match status" value="1"/>
</dbReference>
<evidence type="ECO:0000313" key="9">
    <source>
        <dbReference type="EMBL" id="KEZ85623.1"/>
    </source>
</evidence>
<evidence type="ECO:0000256" key="4">
    <source>
        <dbReference type="ARBA" id="ARBA00022692"/>
    </source>
</evidence>
<evidence type="ECO:0000259" key="8">
    <source>
        <dbReference type="PROSITE" id="PS50850"/>
    </source>
</evidence>
<dbReference type="Pfam" id="PF07690">
    <property type="entry name" value="MFS_1"/>
    <property type="match status" value="1"/>
</dbReference>
<dbReference type="AlphaFoldDB" id="A0A084J9I9"/>
<keyword evidence="5 7" id="KW-1133">Transmembrane helix</keyword>
<dbReference type="PANTHER" id="PTHR43266">
    <property type="entry name" value="MACROLIDE-EFFLUX PROTEIN"/>
    <property type="match status" value="1"/>
</dbReference>
<feature type="transmembrane region" description="Helical" evidence="7">
    <location>
        <begin position="354"/>
        <end position="373"/>
    </location>
</feature>
<dbReference type="Gene3D" id="1.20.1250.20">
    <property type="entry name" value="MFS general substrate transporter like domains"/>
    <property type="match status" value="1"/>
</dbReference>
<evidence type="ECO:0000256" key="6">
    <source>
        <dbReference type="ARBA" id="ARBA00023136"/>
    </source>
</evidence>
<dbReference type="CDD" id="cd06173">
    <property type="entry name" value="MFS_MefA_like"/>
    <property type="match status" value="1"/>
</dbReference>
<keyword evidence="6 7" id="KW-0472">Membrane</keyword>
<feature type="transmembrane region" description="Helical" evidence="7">
    <location>
        <begin position="138"/>
        <end position="160"/>
    </location>
</feature>
<feature type="transmembrane region" description="Helical" evidence="7">
    <location>
        <begin position="317"/>
        <end position="342"/>
    </location>
</feature>
<dbReference type="EMBL" id="JPMD01000032">
    <property type="protein sequence ID" value="KEZ85623.1"/>
    <property type="molecule type" value="Genomic_DNA"/>
</dbReference>
<feature type="transmembrane region" description="Helical" evidence="7">
    <location>
        <begin position="221"/>
        <end position="249"/>
    </location>
</feature>
<dbReference type="RefSeq" id="WP_035133963.1">
    <property type="nucleotide sequence ID" value="NZ_JPMD01000032.1"/>
</dbReference>
<feature type="domain" description="Major facilitator superfamily (MFS) profile" evidence="8">
    <location>
        <begin position="10"/>
        <end position="407"/>
    </location>
</feature>
<feature type="transmembrane region" description="Helical" evidence="7">
    <location>
        <begin position="292"/>
        <end position="311"/>
    </location>
</feature>
<evidence type="ECO:0000313" key="10">
    <source>
        <dbReference type="Proteomes" id="UP000028542"/>
    </source>
</evidence>
<feature type="transmembrane region" description="Helical" evidence="7">
    <location>
        <begin position="261"/>
        <end position="280"/>
    </location>
</feature>
<reference evidence="9 10" key="1">
    <citation type="submission" date="2014-07" db="EMBL/GenBank/DDBJ databases">
        <title>Draft genome of Clostridium sulfidigenes 113A isolated from sediments associated with methane hydrate from Krishna Godavari basin.</title>
        <authorList>
            <person name="Honkalas V.S."/>
            <person name="Dabir A.P."/>
            <person name="Arora P."/>
            <person name="Dhakephalkar P.K."/>
        </authorList>
    </citation>
    <scope>NUCLEOTIDE SEQUENCE [LARGE SCALE GENOMIC DNA]</scope>
    <source>
        <strain evidence="9 10">113A</strain>
    </source>
</reference>
<feature type="transmembrane region" description="Helical" evidence="7">
    <location>
        <begin position="100"/>
        <end position="118"/>
    </location>
</feature>
<feature type="transmembrane region" description="Helical" evidence="7">
    <location>
        <begin position="166"/>
        <end position="189"/>
    </location>
</feature>
<evidence type="ECO:0000256" key="3">
    <source>
        <dbReference type="ARBA" id="ARBA00022475"/>
    </source>
</evidence>
<dbReference type="InterPro" id="IPR036259">
    <property type="entry name" value="MFS_trans_sf"/>
</dbReference>
<comment type="subcellular location">
    <subcellularLocation>
        <location evidence="1">Cell membrane</location>
        <topology evidence="1">Multi-pass membrane protein</topology>
    </subcellularLocation>
</comment>
<feature type="transmembrane region" description="Helical" evidence="7">
    <location>
        <begin position="385"/>
        <end position="406"/>
    </location>
</feature>